<dbReference type="AlphaFoldDB" id="A0A172ZE31"/>
<dbReference type="InterPro" id="IPR000415">
    <property type="entry name" value="Nitroreductase-like"/>
</dbReference>
<dbReference type="PANTHER" id="PTHR43673:SF3">
    <property type="entry name" value="NAD(P)H NITROREDUCTASE YODC-RELATED"/>
    <property type="match status" value="1"/>
</dbReference>
<evidence type="ECO:0000313" key="4">
    <source>
        <dbReference type="EMBL" id="ANF95400.1"/>
    </source>
</evidence>
<dbReference type="GO" id="GO:0016491">
    <property type="term" value="F:oxidoreductase activity"/>
    <property type="evidence" value="ECO:0007669"/>
    <property type="project" value="UniProtKB-KW"/>
</dbReference>
<keyword evidence="2" id="KW-0560">Oxidoreductase</keyword>
<dbReference type="SUPFAM" id="SSF55469">
    <property type="entry name" value="FMN-dependent nitroreductase-like"/>
    <property type="match status" value="1"/>
</dbReference>
<evidence type="ECO:0000256" key="1">
    <source>
        <dbReference type="ARBA" id="ARBA00007118"/>
    </source>
</evidence>
<evidence type="ECO:0000313" key="5">
    <source>
        <dbReference type="Proteomes" id="UP000078148"/>
    </source>
</evidence>
<evidence type="ECO:0000259" key="3">
    <source>
        <dbReference type="Pfam" id="PF00881"/>
    </source>
</evidence>
<dbReference type="STRING" id="1616788.AR543_04820"/>
<dbReference type="Gene3D" id="3.40.109.10">
    <property type="entry name" value="NADH Oxidase"/>
    <property type="match status" value="1"/>
</dbReference>
<feature type="domain" description="Nitroreductase" evidence="3">
    <location>
        <begin position="14"/>
        <end position="187"/>
    </location>
</feature>
<evidence type="ECO:0000256" key="2">
    <source>
        <dbReference type="ARBA" id="ARBA00023002"/>
    </source>
</evidence>
<reference evidence="4 5" key="2">
    <citation type="journal article" date="2016" name="Int. J. Syst. Evol. Microbiol.">
        <title>Paenibacillus bovis sp. nov., isolated from raw yak (Bos grunniens) milk.</title>
        <authorList>
            <person name="Gao C."/>
            <person name="Han J."/>
            <person name="Liu Z."/>
            <person name="Xu X."/>
            <person name="Hang F."/>
            <person name="Wu Z."/>
        </authorList>
    </citation>
    <scope>NUCLEOTIDE SEQUENCE [LARGE SCALE GENOMIC DNA]</scope>
    <source>
        <strain evidence="4 5">BD3526</strain>
    </source>
</reference>
<reference evidence="5" key="1">
    <citation type="submission" date="2015-10" db="EMBL/GenBank/DDBJ databases">
        <title>Genome of Paenibacillus bovis sp. nov.</title>
        <authorList>
            <person name="Wu Z."/>
            <person name="Gao C."/>
            <person name="Liu Z."/>
            <person name="Zheng H."/>
        </authorList>
    </citation>
    <scope>NUCLEOTIDE SEQUENCE [LARGE SCALE GENOMIC DNA]</scope>
    <source>
        <strain evidence="5">BD3526</strain>
    </source>
</reference>
<dbReference type="EMBL" id="CP013023">
    <property type="protein sequence ID" value="ANF95400.1"/>
    <property type="molecule type" value="Genomic_DNA"/>
</dbReference>
<dbReference type="Pfam" id="PF00881">
    <property type="entry name" value="Nitroreductase"/>
    <property type="match status" value="1"/>
</dbReference>
<dbReference type="CDD" id="cd02137">
    <property type="entry name" value="MhqN-like"/>
    <property type="match status" value="1"/>
</dbReference>
<dbReference type="OrthoDB" id="9782629at2"/>
<keyword evidence="5" id="KW-1185">Reference proteome</keyword>
<dbReference type="Proteomes" id="UP000078148">
    <property type="component" value="Chromosome"/>
</dbReference>
<dbReference type="KEGG" id="pbv:AR543_04820"/>
<comment type="similarity">
    <text evidence="1">Belongs to the nitroreductase family.</text>
</comment>
<dbReference type="RefSeq" id="WP_060532299.1">
    <property type="nucleotide sequence ID" value="NZ_CP013023.1"/>
</dbReference>
<sequence>MSNMVKPETIQVMEERHSVKVYEKGYIIPQEDMETILSAANAAPSAWNLQHWKFLVIDDEAKKQELLPIAYNQSQISDSSFVVAVLGDLEANRNAAPVYDSLVEAGAMTQEIRDTLVNQINGAYQSPDVARDSANRNASYAAMNLMLAAKALGYDTCPMGGFDAAAFMEHFNVPARYIPTLLISVGKAAKPAYASGRFSLEEAVIKNSF</sequence>
<dbReference type="PANTHER" id="PTHR43673">
    <property type="entry name" value="NAD(P)H NITROREDUCTASE YDGI-RELATED"/>
    <property type="match status" value="1"/>
</dbReference>
<organism evidence="4 5">
    <name type="scientific">Paenibacillus bovis</name>
    <dbReference type="NCBI Taxonomy" id="1616788"/>
    <lineage>
        <taxon>Bacteria</taxon>
        <taxon>Bacillati</taxon>
        <taxon>Bacillota</taxon>
        <taxon>Bacilli</taxon>
        <taxon>Bacillales</taxon>
        <taxon>Paenibacillaceae</taxon>
        <taxon>Paenibacillus</taxon>
    </lineage>
</organism>
<name>A0A172ZE31_9BACL</name>
<gene>
    <name evidence="4" type="ORF">AR543_04820</name>
</gene>
<dbReference type="InterPro" id="IPR029479">
    <property type="entry name" value="Nitroreductase"/>
</dbReference>
<accession>A0A172ZE31</accession>
<protein>
    <submittedName>
        <fullName evidence="4">NAD(P)H nitroreductase</fullName>
    </submittedName>
</protein>
<proteinExistence type="inferred from homology"/>